<keyword evidence="4" id="KW-1185">Reference proteome</keyword>
<sequence length="118" mass="13851">MKRVTGVERSWSHLKRQFDRQGPEPDEIEVRFFETISKDGPQLFAVTLDKRVYYHDEGKWQGYETAKDVEFGTMESSNFNPRRESSSEQHHQELERLSVEESHDSLNSIRTNSTSSQN</sequence>
<dbReference type="EMBL" id="CAJOBC010004246">
    <property type="protein sequence ID" value="CAF3820495.1"/>
    <property type="molecule type" value="Genomic_DNA"/>
</dbReference>
<proteinExistence type="predicted"/>
<evidence type="ECO:0000313" key="2">
    <source>
        <dbReference type="EMBL" id="CAF1050953.1"/>
    </source>
</evidence>
<dbReference type="Proteomes" id="UP000681722">
    <property type="component" value="Unassembled WGS sequence"/>
</dbReference>
<dbReference type="Proteomes" id="UP000663829">
    <property type="component" value="Unassembled WGS sequence"/>
</dbReference>
<gene>
    <name evidence="2" type="ORF">GPM918_LOCUS16280</name>
    <name evidence="3" type="ORF">SRO942_LOCUS16280</name>
</gene>
<organism evidence="2 4">
    <name type="scientific">Didymodactylos carnosus</name>
    <dbReference type="NCBI Taxonomy" id="1234261"/>
    <lineage>
        <taxon>Eukaryota</taxon>
        <taxon>Metazoa</taxon>
        <taxon>Spiralia</taxon>
        <taxon>Gnathifera</taxon>
        <taxon>Rotifera</taxon>
        <taxon>Eurotatoria</taxon>
        <taxon>Bdelloidea</taxon>
        <taxon>Philodinida</taxon>
        <taxon>Philodinidae</taxon>
        <taxon>Didymodactylos</taxon>
    </lineage>
</organism>
<evidence type="ECO:0000313" key="4">
    <source>
        <dbReference type="Proteomes" id="UP000663829"/>
    </source>
</evidence>
<accession>A0A814KHL9</accession>
<dbReference type="AlphaFoldDB" id="A0A814KHL9"/>
<name>A0A814KHL9_9BILA</name>
<reference evidence="2" key="1">
    <citation type="submission" date="2021-02" db="EMBL/GenBank/DDBJ databases">
        <authorList>
            <person name="Nowell W R."/>
        </authorList>
    </citation>
    <scope>NUCLEOTIDE SEQUENCE</scope>
</reference>
<evidence type="ECO:0000256" key="1">
    <source>
        <dbReference type="SAM" id="MobiDB-lite"/>
    </source>
</evidence>
<comment type="caution">
    <text evidence="2">The sequence shown here is derived from an EMBL/GenBank/DDBJ whole genome shotgun (WGS) entry which is preliminary data.</text>
</comment>
<feature type="compositionally biased region" description="Polar residues" evidence="1">
    <location>
        <begin position="105"/>
        <end position="118"/>
    </location>
</feature>
<protein>
    <submittedName>
        <fullName evidence="2">Uncharacterized protein</fullName>
    </submittedName>
</protein>
<feature type="region of interest" description="Disordered" evidence="1">
    <location>
        <begin position="74"/>
        <end position="118"/>
    </location>
</feature>
<feature type="region of interest" description="Disordered" evidence="1">
    <location>
        <begin position="1"/>
        <end position="25"/>
    </location>
</feature>
<feature type="compositionally biased region" description="Basic and acidic residues" evidence="1">
    <location>
        <begin position="16"/>
        <end position="25"/>
    </location>
</feature>
<feature type="compositionally biased region" description="Basic and acidic residues" evidence="1">
    <location>
        <begin position="81"/>
        <end position="104"/>
    </location>
</feature>
<evidence type="ECO:0000313" key="3">
    <source>
        <dbReference type="EMBL" id="CAF3820495.1"/>
    </source>
</evidence>
<dbReference type="EMBL" id="CAJNOQ010004246">
    <property type="protein sequence ID" value="CAF1050953.1"/>
    <property type="molecule type" value="Genomic_DNA"/>
</dbReference>